<keyword evidence="4 8" id="KW-0479">Metal-binding</keyword>
<dbReference type="PANTHER" id="PTHR24279">
    <property type="entry name" value="CYTOCHROME P450"/>
    <property type="match status" value="1"/>
</dbReference>
<keyword evidence="5 9" id="KW-0560">Oxidoreductase</keyword>
<dbReference type="OrthoDB" id="3945418at2759"/>
<evidence type="ECO:0000256" key="2">
    <source>
        <dbReference type="ARBA" id="ARBA00010617"/>
    </source>
</evidence>
<dbReference type="InterPro" id="IPR017972">
    <property type="entry name" value="Cyt_P450_CS"/>
</dbReference>
<dbReference type="InterPro" id="IPR001128">
    <property type="entry name" value="Cyt_P450"/>
</dbReference>
<dbReference type="SUPFAM" id="SSF48264">
    <property type="entry name" value="Cytochrome P450"/>
    <property type="match status" value="1"/>
</dbReference>
<keyword evidence="6 8" id="KW-0408">Iron</keyword>
<dbReference type="GO" id="GO:0004497">
    <property type="term" value="F:monooxygenase activity"/>
    <property type="evidence" value="ECO:0007669"/>
    <property type="project" value="UniProtKB-KW"/>
</dbReference>
<evidence type="ECO:0000256" key="7">
    <source>
        <dbReference type="ARBA" id="ARBA00023033"/>
    </source>
</evidence>
<feature type="binding site" description="axial binding residue" evidence="8">
    <location>
        <position position="496"/>
    </location>
    <ligand>
        <name>heme</name>
        <dbReference type="ChEBI" id="CHEBI:30413"/>
    </ligand>
    <ligandPart>
        <name>Fe</name>
        <dbReference type="ChEBI" id="CHEBI:18248"/>
    </ligandPart>
</feature>
<organism evidence="10 11">
    <name type="scientific">Elysia chlorotica</name>
    <name type="common">Eastern emerald elysia</name>
    <name type="synonym">Sea slug</name>
    <dbReference type="NCBI Taxonomy" id="188477"/>
    <lineage>
        <taxon>Eukaryota</taxon>
        <taxon>Metazoa</taxon>
        <taxon>Spiralia</taxon>
        <taxon>Lophotrochozoa</taxon>
        <taxon>Mollusca</taxon>
        <taxon>Gastropoda</taxon>
        <taxon>Heterobranchia</taxon>
        <taxon>Euthyneura</taxon>
        <taxon>Panpulmonata</taxon>
        <taxon>Sacoglossa</taxon>
        <taxon>Placobranchoidea</taxon>
        <taxon>Plakobranchidae</taxon>
        <taxon>Elysia</taxon>
    </lineage>
</organism>
<keyword evidence="11" id="KW-1185">Reference proteome</keyword>
<evidence type="ECO:0000256" key="5">
    <source>
        <dbReference type="ARBA" id="ARBA00023002"/>
    </source>
</evidence>
<dbReference type="EMBL" id="RQTK01000496">
    <property type="protein sequence ID" value="RUS78676.1"/>
    <property type="molecule type" value="Genomic_DNA"/>
</dbReference>
<evidence type="ECO:0000313" key="11">
    <source>
        <dbReference type="Proteomes" id="UP000271974"/>
    </source>
</evidence>
<dbReference type="FunFam" id="1.10.630.10:FF:000006">
    <property type="entry name" value="Cytochrome P450 302a1, mitochondrial"/>
    <property type="match status" value="1"/>
</dbReference>
<comment type="cofactor">
    <cofactor evidence="1 8">
        <name>heme</name>
        <dbReference type="ChEBI" id="CHEBI:30413"/>
    </cofactor>
</comment>
<dbReference type="AlphaFoldDB" id="A0A3S0ZMV9"/>
<sequence>MSALRKASLRACNALTSSNSLMPYAARVVSTSPRKDQSAVALSFEDAVAAKTCPFRKTLEPYTGAPAREEIATEPVGVQPFSSVPGPQGLPFVGTLFQYFKKDGPKFSKLFEVQKQRSEEFGPIYFEQLGNFRTVVVSSPWEYNKLIRAEGKFPNRKPMDPISHYRLERGMGLGLVTAQGEEWYKQRSVVSKKMLKLSEVASFAGEMGQVADDFVSRLETVRDGDSEVQNLDKELFKWAMESIGTFLFEERLGCLGKQPTSVTQSFIENLEGFFKALQPLLYNLPFYKLFPTKMYKTFEGHSDKLFEIGHGLVEKKMAEMENNKGSKSEFLQYLMNDGNMNSQEVASVAVEMLTGAVETVTSATTWCLYTLAKNPRAQQKMYQEICEAKAQAGGQLSAEQIAKMPYVKAVVKETLRKYPITYSTSRYIDSDLEIAGYQIPAGSHVQANLYGMYHNADLFYQPEEFIPERWLKSGPQMDPVVKSLSQLVWGHGARMCIGRRIAEQEMHLALTKIVEKFSLSYHHDDVEPVLNTVMTPDRPVRICFTPRE</sequence>
<dbReference type="STRING" id="188477.A0A3S0ZMV9"/>
<evidence type="ECO:0000313" key="10">
    <source>
        <dbReference type="EMBL" id="RUS78676.1"/>
    </source>
</evidence>
<keyword evidence="7 9" id="KW-0503">Monooxygenase</keyword>
<dbReference type="PANTHER" id="PTHR24279:SF120">
    <property type="entry name" value="CYTOCHROME P450"/>
    <property type="match status" value="1"/>
</dbReference>
<dbReference type="GO" id="GO:0020037">
    <property type="term" value="F:heme binding"/>
    <property type="evidence" value="ECO:0007669"/>
    <property type="project" value="InterPro"/>
</dbReference>
<dbReference type="PROSITE" id="PS00086">
    <property type="entry name" value="CYTOCHROME_P450"/>
    <property type="match status" value="1"/>
</dbReference>
<proteinExistence type="inferred from homology"/>
<evidence type="ECO:0000256" key="4">
    <source>
        <dbReference type="ARBA" id="ARBA00022723"/>
    </source>
</evidence>
<dbReference type="InterPro" id="IPR050479">
    <property type="entry name" value="CYP11_CYP27_families"/>
</dbReference>
<dbReference type="GO" id="GO:0016705">
    <property type="term" value="F:oxidoreductase activity, acting on paired donors, with incorporation or reduction of molecular oxygen"/>
    <property type="evidence" value="ECO:0007669"/>
    <property type="project" value="InterPro"/>
</dbReference>
<evidence type="ECO:0000256" key="9">
    <source>
        <dbReference type="RuleBase" id="RU000461"/>
    </source>
</evidence>
<dbReference type="Proteomes" id="UP000271974">
    <property type="component" value="Unassembled WGS sequence"/>
</dbReference>
<keyword evidence="3 8" id="KW-0349">Heme</keyword>
<accession>A0A3S0ZMV9</accession>
<dbReference type="GO" id="GO:0005506">
    <property type="term" value="F:iron ion binding"/>
    <property type="evidence" value="ECO:0007669"/>
    <property type="project" value="InterPro"/>
</dbReference>
<dbReference type="PRINTS" id="PR00385">
    <property type="entry name" value="P450"/>
</dbReference>
<dbReference type="InterPro" id="IPR036396">
    <property type="entry name" value="Cyt_P450_sf"/>
</dbReference>
<gene>
    <name evidence="10" type="ORF">EGW08_013564</name>
</gene>
<dbReference type="CDD" id="cd11054">
    <property type="entry name" value="CYP24A1-like"/>
    <property type="match status" value="1"/>
</dbReference>
<comment type="similarity">
    <text evidence="2 9">Belongs to the cytochrome P450 family.</text>
</comment>
<dbReference type="Pfam" id="PF00067">
    <property type="entry name" value="p450"/>
    <property type="match status" value="1"/>
</dbReference>
<evidence type="ECO:0000256" key="1">
    <source>
        <dbReference type="ARBA" id="ARBA00001971"/>
    </source>
</evidence>
<evidence type="ECO:0000256" key="3">
    <source>
        <dbReference type="ARBA" id="ARBA00022617"/>
    </source>
</evidence>
<protein>
    <recommendedName>
        <fullName evidence="12">Cytochrome P450</fullName>
    </recommendedName>
</protein>
<dbReference type="Gene3D" id="1.10.630.10">
    <property type="entry name" value="Cytochrome P450"/>
    <property type="match status" value="1"/>
</dbReference>
<dbReference type="PRINTS" id="PR00463">
    <property type="entry name" value="EP450I"/>
</dbReference>
<name>A0A3S0ZMV9_ELYCH</name>
<reference evidence="10 11" key="1">
    <citation type="submission" date="2019-01" db="EMBL/GenBank/DDBJ databases">
        <title>A draft genome assembly of the solar-powered sea slug Elysia chlorotica.</title>
        <authorList>
            <person name="Cai H."/>
            <person name="Li Q."/>
            <person name="Fang X."/>
            <person name="Li J."/>
            <person name="Curtis N.E."/>
            <person name="Altenburger A."/>
            <person name="Shibata T."/>
            <person name="Feng M."/>
            <person name="Maeda T."/>
            <person name="Schwartz J.A."/>
            <person name="Shigenobu S."/>
            <person name="Lundholm N."/>
            <person name="Nishiyama T."/>
            <person name="Yang H."/>
            <person name="Hasebe M."/>
            <person name="Li S."/>
            <person name="Pierce S.K."/>
            <person name="Wang J."/>
        </authorList>
    </citation>
    <scope>NUCLEOTIDE SEQUENCE [LARGE SCALE GENOMIC DNA]</scope>
    <source>
        <strain evidence="10">EC2010</strain>
        <tissue evidence="10">Whole organism of an adult</tissue>
    </source>
</reference>
<evidence type="ECO:0008006" key="12">
    <source>
        <dbReference type="Google" id="ProtNLM"/>
    </source>
</evidence>
<evidence type="ECO:0000256" key="6">
    <source>
        <dbReference type="ARBA" id="ARBA00023004"/>
    </source>
</evidence>
<evidence type="ECO:0000256" key="8">
    <source>
        <dbReference type="PIRSR" id="PIRSR602401-1"/>
    </source>
</evidence>
<comment type="caution">
    <text evidence="10">The sequence shown here is derived from an EMBL/GenBank/DDBJ whole genome shotgun (WGS) entry which is preliminary data.</text>
</comment>
<dbReference type="InterPro" id="IPR002401">
    <property type="entry name" value="Cyt_P450_E_grp-I"/>
</dbReference>